<proteinExistence type="predicted"/>
<dbReference type="KEGG" id="lbc:LACBIDRAFT_316768"/>
<name>B0E1K9_LACBS</name>
<dbReference type="AlphaFoldDB" id="B0E1K9"/>
<dbReference type="InParanoid" id="B0E1K9"/>
<dbReference type="SUPFAM" id="SSF56399">
    <property type="entry name" value="ADP-ribosylation"/>
    <property type="match status" value="1"/>
</dbReference>
<reference evidence="1 2" key="1">
    <citation type="journal article" date="2008" name="Nature">
        <title>The genome of Laccaria bicolor provides insights into mycorrhizal symbiosis.</title>
        <authorList>
            <person name="Martin F."/>
            <person name="Aerts A."/>
            <person name="Ahren D."/>
            <person name="Brun A."/>
            <person name="Danchin E.G.J."/>
            <person name="Duchaussoy F."/>
            <person name="Gibon J."/>
            <person name="Kohler A."/>
            <person name="Lindquist E."/>
            <person name="Pereda V."/>
            <person name="Salamov A."/>
            <person name="Shapiro H.J."/>
            <person name="Wuyts J."/>
            <person name="Blaudez D."/>
            <person name="Buee M."/>
            <person name="Brokstein P."/>
            <person name="Canbaeck B."/>
            <person name="Cohen D."/>
            <person name="Courty P.E."/>
            <person name="Coutinho P.M."/>
            <person name="Delaruelle C."/>
            <person name="Detter J.C."/>
            <person name="Deveau A."/>
            <person name="DiFazio S."/>
            <person name="Duplessis S."/>
            <person name="Fraissinet-Tachet L."/>
            <person name="Lucic E."/>
            <person name="Frey-Klett P."/>
            <person name="Fourrey C."/>
            <person name="Feussner I."/>
            <person name="Gay G."/>
            <person name="Grimwood J."/>
            <person name="Hoegger P.J."/>
            <person name="Jain P."/>
            <person name="Kilaru S."/>
            <person name="Labbe J."/>
            <person name="Lin Y.C."/>
            <person name="Legue V."/>
            <person name="Le Tacon F."/>
            <person name="Marmeisse R."/>
            <person name="Melayah D."/>
            <person name="Montanini B."/>
            <person name="Muratet M."/>
            <person name="Nehls U."/>
            <person name="Niculita-Hirzel H."/>
            <person name="Oudot-Le Secq M.P."/>
            <person name="Peter M."/>
            <person name="Quesneville H."/>
            <person name="Rajashekar B."/>
            <person name="Reich M."/>
            <person name="Rouhier N."/>
            <person name="Schmutz J."/>
            <person name="Yin T."/>
            <person name="Chalot M."/>
            <person name="Henrissat B."/>
            <person name="Kuees U."/>
            <person name="Lucas S."/>
            <person name="Van de Peer Y."/>
            <person name="Podila G.K."/>
            <person name="Polle A."/>
            <person name="Pukkila P.J."/>
            <person name="Richardson P.M."/>
            <person name="Rouze P."/>
            <person name="Sanders I.R."/>
            <person name="Stajich J.E."/>
            <person name="Tunlid A."/>
            <person name="Tuskan G."/>
            <person name="Grigoriev I.V."/>
        </authorList>
    </citation>
    <scope>NUCLEOTIDE SEQUENCE [LARGE SCALE GENOMIC DNA]</scope>
    <source>
        <strain evidence="2">S238N-H82 / ATCC MYA-4686</strain>
    </source>
</reference>
<accession>B0E1K9</accession>
<sequence length="328" mass="36729">MTVVIDLAKQGNGFTLSGCCRLKLGPVRPTSAKFHQARSLRGKKSAECVVKSSEFCAKICEEKRKFVEKGLMHSYCSRSCARRGEGPSPVCCELDGCRATGHLAFANFCSRIHAEEAVRLGEAEGCMRCGLQPRMLGQLCILCDRQSQTGPQLRELNAHDSPTLEDLKAQFLSRWAALEEPAYFEKAYEVVIPRDVRILHDRYRLNNPNFEEVRSFYSSQCICDLGLYGPRLCSFESCGICCIVKSFFKSFAFGEPIDKGRYGNGIYSYESPALADMFATSCTSSPYRVMVACDVIVDPKQRISKQVWSSAKLCLFTCQIEMFHVGLR</sequence>
<dbReference type="GeneID" id="6085741"/>
<dbReference type="RefSeq" id="XP_001890068.1">
    <property type="nucleotide sequence ID" value="XM_001890033.1"/>
</dbReference>
<dbReference type="EMBL" id="DS547168">
    <property type="protein sequence ID" value="EDQ99258.1"/>
    <property type="molecule type" value="Genomic_DNA"/>
</dbReference>
<protein>
    <submittedName>
        <fullName evidence="1">Predicted protein</fullName>
    </submittedName>
</protein>
<keyword evidence="2" id="KW-1185">Reference proteome</keyword>
<dbReference type="Proteomes" id="UP000001194">
    <property type="component" value="Unassembled WGS sequence"/>
</dbReference>
<gene>
    <name evidence="1" type="ORF">LACBIDRAFT_316768</name>
</gene>
<organism evidence="2">
    <name type="scientific">Laccaria bicolor (strain S238N-H82 / ATCC MYA-4686)</name>
    <name type="common">Bicoloured deceiver</name>
    <name type="synonym">Laccaria laccata var. bicolor</name>
    <dbReference type="NCBI Taxonomy" id="486041"/>
    <lineage>
        <taxon>Eukaryota</taxon>
        <taxon>Fungi</taxon>
        <taxon>Dikarya</taxon>
        <taxon>Basidiomycota</taxon>
        <taxon>Agaricomycotina</taxon>
        <taxon>Agaricomycetes</taxon>
        <taxon>Agaricomycetidae</taxon>
        <taxon>Agaricales</taxon>
        <taxon>Agaricineae</taxon>
        <taxon>Hydnangiaceae</taxon>
        <taxon>Laccaria</taxon>
    </lineage>
</organism>
<evidence type="ECO:0000313" key="2">
    <source>
        <dbReference type="Proteomes" id="UP000001194"/>
    </source>
</evidence>
<dbReference type="HOGENOM" id="CLU_073377_0_0_1"/>
<dbReference type="OrthoDB" id="2419903at2759"/>
<evidence type="ECO:0000313" key="1">
    <source>
        <dbReference type="EMBL" id="EDQ99258.1"/>
    </source>
</evidence>